<sequence length="316" mass="36151">MDQALLLFLLLSELCWPMLLAHEYHFVAEPMSWSDAQTHCTRHYTDLASVSDMKDLQRLKTAANGLSDAWIGLQSSGKLSDREWHWSQPTVKYNEAETPWITGQPNDGNGFETQNCLMIDTNGLWNDIQCAVEFECFICYNESSNTAIKIHDPSNGRTWIEAQQFCRAKHTDLMSGQDQQKLLKEDSHRCLIGLFRDSWHWSDRSPSTFRNWKSYVNTDTQKCAALGDEGRWESAECGLKMSFICQGALKTKKTLVKINMSSPVDLNPLSQEILEQLQKQLDANNFGHVKLTWKKDKNQCVFKKQISSSSKKQPCA</sequence>
<dbReference type="InterPro" id="IPR001304">
    <property type="entry name" value="C-type_lectin-like"/>
</dbReference>
<gene>
    <name evidence="4" type="ORF">KC01_LOCUS8718</name>
</gene>
<keyword evidence="1" id="KW-1015">Disulfide bond</keyword>
<evidence type="ECO:0000256" key="2">
    <source>
        <dbReference type="SAM" id="SignalP"/>
    </source>
</evidence>
<keyword evidence="2" id="KW-0732">Signal</keyword>
<feature type="domain" description="C-type lectin" evidence="3">
    <location>
        <begin position="19"/>
        <end position="130"/>
    </location>
</feature>
<accession>A0AAV2JMT7</accession>
<evidence type="ECO:0000256" key="1">
    <source>
        <dbReference type="ARBA" id="ARBA00023157"/>
    </source>
</evidence>
<dbReference type="SMART" id="SM00034">
    <property type="entry name" value="CLECT"/>
    <property type="match status" value="2"/>
</dbReference>
<evidence type="ECO:0000259" key="3">
    <source>
        <dbReference type="PROSITE" id="PS50041"/>
    </source>
</evidence>
<dbReference type="InterPro" id="IPR016187">
    <property type="entry name" value="CTDL_fold"/>
</dbReference>
<reference evidence="4 5" key="1">
    <citation type="submission" date="2024-04" db="EMBL/GenBank/DDBJ databases">
        <authorList>
            <person name="Waldvogel A.-M."/>
            <person name="Schoenle A."/>
        </authorList>
    </citation>
    <scope>NUCLEOTIDE SEQUENCE [LARGE SCALE GENOMIC DNA]</scope>
</reference>
<evidence type="ECO:0000313" key="5">
    <source>
        <dbReference type="Proteomes" id="UP001497482"/>
    </source>
</evidence>
<dbReference type="SUPFAM" id="SSF56436">
    <property type="entry name" value="C-type lectin-like"/>
    <property type="match status" value="2"/>
</dbReference>
<dbReference type="EMBL" id="OZ035835">
    <property type="protein sequence ID" value="CAL1577357.1"/>
    <property type="molecule type" value="Genomic_DNA"/>
</dbReference>
<feature type="signal peptide" evidence="2">
    <location>
        <begin position="1"/>
        <end position="21"/>
    </location>
</feature>
<dbReference type="InterPro" id="IPR018378">
    <property type="entry name" value="C-type_lectin_CS"/>
</dbReference>
<feature type="chain" id="PRO_5043640423" description="C-type lectin domain-containing protein" evidence="2">
    <location>
        <begin position="22"/>
        <end position="316"/>
    </location>
</feature>
<protein>
    <recommendedName>
        <fullName evidence="3">C-type lectin domain-containing protein</fullName>
    </recommendedName>
</protein>
<organism evidence="4 5">
    <name type="scientific">Knipowitschia caucasica</name>
    <name type="common">Caucasian dwarf goby</name>
    <name type="synonym">Pomatoschistus caucasicus</name>
    <dbReference type="NCBI Taxonomy" id="637954"/>
    <lineage>
        <taxon>Eukaryota</taxon>
        <taxon>Metazoa</taxon>
        <taxon>Chordata</taxon>
        <taxon>Craniata</taxon>
        <taxon>Vertebrata</taxon>
        <taxon>Euteleostomi</taxon>
        <taxon>Actinopterygii</taxon>
        <taxon>Neopterygii</taxon>
        <taxon>Teleostei</taxon>
        <taxon>Neoteleostei</taxon>
        <taxon>Acanthomorphata</taxon>
        <taxon>Gobiaria</taxon>
        <taxon>Gobiiformes</taxon>
        <taxon>Gobioidei</taxon>
        <taxon>Gobiidae</taxon>
        <taxon>Gobiinae</taxon>
        <taxon>Knipowitschia</taxon>
    </lineage>
</organism>
<dbReference type="Pfam" id="PF00059">
    <property type="entry name" value="Lectin_C"/>
    <property type="match status" value="2"/>
</dbReference>
<dbReference type="Gene3D" id="3.10.100.10">
    <property type="entry name" value="Mannose-Binding Protein A, subunit A"/>
    <property type="match status" value="2"/>
</dbReference>
<feature type="domain" description="C-type lectin" evidence="3">
    <location>
        <begin position="139"/>
        <end position="246"/>
    </location>
</feature>
<dbReference type="PROSITE" id="PS00615">
    <property type="entry name" value="C_TYPE_LECTIN_1"/>
    <property type="match status" value="2"/>
</dbReference>
<keyword evidence="5" id="KW-1185">Reference proteome</keyword>
<name>A0AAV2JMT7_KNICA</name>
<dbReference type="InterPro" id="IPR016186">
    <property type="entry name" value="C-type_lectin-like/link_sf"/>
</dbReference>
<dbReference type="Proteomes" id="UP001497482">
    <property type="component" value="Chromosome 13"/>
</dbReference>
<dbReference type="PANTHER" id="PTHR45784:SF3">
    <property type="entry name" value="C-TYPE LECTIN DOMAIN FAMILY 4 MEMBER K-LIKE-RELATED"/>
    <property type="match status" value="1"/>
</dbReference>
<dbReference type="PROSITE" id="PS50041">
    <property type="entry name" value="C_TYPE_LECTIN_2"/>
    <property type="match status" value="2"/>
</dbReference>
<dbReference type="AlphaFoldDB" id="A0AAV2JMT7"/>
<dbReference type="PANTHER" id="PTHR45784">
    <property type="entry name" value="C-TYPE LECTIN DOMAIN FAMILY 20 MEMBER A-RELATED"/>
    <property type="match status" value="1"/>
</dbReference>
<proteinExistence type="predicted"/>
<evidence type="ECO:0000313" key="4">
    <source>
        <dbReference type="EMBL" id="CAL1577357.1"/>
    </source>
</evidence>